<comment type="caution">
    <text evidence="9">Lacks conserved residue(s) required for the propagation of feature annotation.</text>
</comment>
<dbReference type="AlphaFoldDB" id="A0A975EYL8"/>
<feature type="binding site" evidence="9">
    <location>
        <begin position="248"/>
        <end position="249"/>
    </location>
    <ligand>
        <name>ATP</name>
        <dbReference type="ChEBI" id="CHEBI:30616"/>
    </ligand>
</feature>
<evidence type="ECO:0000256" key="6">
    <source>
        <dbReference type="ARBA" id="ARBA00022842"/>
    </source>
</evidence>
<dbReference type="EC" id="2.7.1.15" evidence="9"/>
<evidence type="ECO:0000259" key="10">
    <source>
        <dbReference type="Pfam" id="PF00294"/>
    </source>
</evidence>
<dbReference type="GO" id="GO:0004747">
    <property type="term" value="F:ribokinase activity"/>
    <property type="evidence" value="ECO:0007669"/>
    <property type="project" value="UniProtKB-UniRule"/>
</dbReference>
<feature type="active site" description="Proton acceptor" evidence="9">
    <location>
        <position position="249"/>
    </location>
</feature>
<evidence type="ECO:0000256" key="8">
    <source>
        <dbReference type="ARBA" id="ARBA00023277"/>
    </source>
</evidence>
<feature type="binding site" evidence="9">
    <location>
        <position position="245"/>
    </location>
    <ligand>
        <name>K(+)</name>
        <dbReference type="ChEBI" id="CHEBI:29103"/>
    </ligand>
</feature>
<dbReference type="HAMAP" id="MF_01987">
    <property type="entry name" value="Ribokinase"/>
    <property type="match status" value="1"/>
</dbReference>
<dbReference type="Pfam" id="PF00294">
    <property type="entry name" value="PfkB"/>
    <property type="match status" value="1"/>
</dbReference>
<evidence type="ECO:0000256" key="4">
    <source>
        <dbReference type="ARBA" id="ARBA00022777"/>
    </source>
</evidence>
<dbReference type="GO" id="GO:0005737">
    <property type="term" value="C:cytoplasm"/>
    <property type="evidence" value="ECO:0007669"/>
    <property type="project" value="UniProtKB-SubCell"/>
</dbReference>
<feature type="binding site" evidence="9">
    <location>
        <position position="180"/>
    </location>
    <ligand>
        <name>ATP</name>
        <dbReference type="ChEBI" id="CHEBI:30616"/>
    </ligand>
</feature>
<feature type="binding site" evidence="9">
    <location>
        <begin position="10"/>
        <end position="12"/>
    </location>
    <ligand>
        <name>substrate</name>
    </ligand>
</feature>
<dbReference type="PRINTS" id="PR00990">
    <property type="entry name" value="RIBOKINASE"/>
</dbReference>
<accession>A0A975EYL8</accession>
<dbReference type="GO" id="GO:0005524">
    <property type="term" value="F:ATP binding"/>
    <property type="evidence" value="ECO:0007669"/>
    <property type="project" value="UniProtKB-UniRule"/>
</dbReference>
<dbReference type="InterPro" id="IPR002139">
    <property type="entry name" value="Ribo/fructo_kinase"/>
</dbReference>
<reference evidence="11" key="1">
    <citation type="submission" date="2020-05" db="EMBL/GenBank/DDBJ databases">
        <authorList>
            <person name="Zeng H."/>
            <person name="Chan Y.K."/>
            <person name="Watt R.M."/>
        </authorList>
    </citation>
    <scope>NUCLEOTIDE SEQUENCE</scope>
    <source>
        <strain evidence="11">ATCC 700773</strain>
    </source>
</reference>
<dbReference type="GO" id="GO:0046872">
    <property type="term" value="F:metal ion binding"/>
    <property type="evidence" value="ECO:0007669"/>
    <property type="project" value="UniProtKB-KW"/>
</dbReference>
<feature type="binding site" evidence="9">
    <location>
        <position position="137"/>
    </location>
    <ligand>
        <name>substrate</name>
    </ligand>
</feature>
<comment type="subcellular location">
    <subcellularLocation>
        <location evidence="9">Cytoplasm</location>
    </subcellularLocation>
</comment>
<feature type="binding site" evidence="9">
    <location>
        <position position="243"/>
    </location>
    <ligand>
        <name>K(+)</name>
        <dbReference type="ChEBI" id="CHEBI:29103"/>
    </ligand>
</feature>
<evidence type="ECO:0000256" key="5">
    <source>
        <dbReference type="ARBA" id="ARBA00022840"/>
    </source>
</evidence>
<evidence type="ECO:0000256" key="2">
    <source>
        <dbReference type="ARBA" id="ARBA00022723"/>
    </source>
</evidence>
<feature type="binding site" evidence="9">
    <location>
        <position position="284"/>
    </location>
    <ligand>
        <name>K(+)</name>
        <dbReference type="ChEBI" id="CHEBI:29103"/>
    </ligand>
</feature>
<protein>
    <recommendedName>
        <fullName evidence="9">Ribokinase</fullName>
        <shortName evidence="9">RK</shortName>
        <ecNumber evidence="9">2.7.1.15</ecNumber>
    </recommendedName>
</protein>
<comment type="catalytic activity">
    <reaction evidence="9">
        <text>D-ribose + ATP = D-ribose 5-phosphate + ADP + H(+)</text>
        <dbReference type="Rhea" id="RHEA:13697"/>
        <dbReference type="ChEBI" id="CHEBI:15378"/>
        <dbReference type="ChEBI" id="CHEBI:30616"/>
        <dbReference type="ChEBI" id="CHEBI:47013"/>
        <dbReference type="ChEBI" id="CHEBI:78346"/>
        <dbReference type="ChEBI" id="CHEBI:456216"/>
        <dbReference type="EC" id="2.7.1.15"/>
    </reaction>
</comment>
<keyword evidence="3 9" id="KW-0547">Nucleotide-binding</keyword>
<evidence type="ECO:0000313" key="12">
    <source>
        <dbReference type="Proteomes" id="UP000671995"/>
    </source>
</evidence>
<dbReference type="CDD" id="cd01174">
    <property type="entry name" value="ribokinase"/>
    <property type="match status" value="1"/>
</dbReference>
<dbReference type="Proteomes" id="UP000671995">
    <property type="component" value="Chromosome"/>
</dbReference>
<dbReference type="GO" id="GO:0019303">
    <property type="term" value="P:D-ribose catabolic process"/>
    <property type="evidence" value="ECO:0007669"/>
    <property type="project" value="UniProtKB-UniRule"/>
</dbReference>
<dbReference type="InterPro" id="IPR011877">
    <property type="entry name" value="Ribokinase"/>
</dbReference>
<keyword evidence="7 9" id="KW-0630">Potassium</keyword>
<keyword evidence="6 9" id="KW-0460">Magnesium</keyword>
<feature type="binding site" evidence="9">
    <location>
        <begin position="217"/>
        <end position="222"/>
    </location>
    <ligand>
        <name>ATP</name>
        <dbReference type="ChEBI" id="CHEBI:30616"/>
    </ligand>
</feature>
<name>A0A975EYL8_9SPIR</name>
<feature type="domain" description="Carbohydrate kinase PfkB" evidence="10">
    <location>
        <begin position="2"/>
        <end position="290"/>
    </location>
</feature>
<sequence length="301" mass="32735">MKILCFGSLNIDYIYEVNAFVKAEETISSKSFSKKCGGKGLNQAAALAKAGSKTFLAGSVAASGKFLTDYCKKFNVDTGFVVENPEVETGHAIIQVDTHGQNCILLYSGANRTITTEHIDRVFNNFTAGDYVLLQNEINNIAYIMKKAKEKNIKIVFNPSPLDETVYEYPLDLVDIFIMNRVEGMALSGCKEGDGGDYKRLAQAIAKKFPHSRIVLTLGKAGAFYLDDKTSCFQGIYDAPVVDSTGAGDTFTGYFISQLAGGQSIQKAMEIASKAAALAVTKRGATESIPYMEEVLSHQFK</sequence>
<keyword evidence="2 9" id="KW-0479">Metal-binding</keyword>
<dbReference type="PANTHER" id="PTHR10584:SF166">
    <property type="entry name" value="RIBOKINASE"/>
    <property type="match status" value="1"/>
</dbReference>
<feature type="binding site" evidence="9">
    <location>
        <position position="279"/>
    </location>
    <ligand>
        <name>K(+)</name>
        <dbReference type="ChEBI" id="CHEBI:29103"/>
    </ligand>
</feature>
<dbReference type="PANTHER" id="PTHR10584">
    <property type="entry name" value="SUGAR KINASE"/>
    <property type="match status" value="1"/>
</dbReference>
<keyword evidence="1 9" id="KW-0808">Transferase</keyword>
<keyword evidence="9" id="KW-0963">Cytoplasm</keyword>
<reference evidence="11" key="2">
    <citation type="journal article" date="2021" name="Microbiol. Resour. Announc.">
        <title>Complete Genome Sequences of Three Human Oral Treponema parvum Isolates.</title>
        <authorList>
            <person name="Zeng H."/>
            <person name="Watt R.M."/>
        </authorList>
    </citation>
    <scope>NUCLEOTIDE SEQUENCE</scope>
    <source>
        <strain evidence="11">ATCC 700773</strain>
    </source>
</reference>
<dbReference type="InterPro" id="IPR011611">
    <property type="entry name" value="PfkB_dom"/>
</dbReference>
<keyword evidence="4 9" id="KW-0418">Kinase</keyword>
<evidence type="ECO:0000256" key="1">
    <source>
        <dbReference type="ARBA" id="ARBA00022679"/>
    </source>
</evidence>
<comment type="subunit">
    <text evidence="9">Homodimer.</text>
</comment>
<evidence type="ECO:0000256" key="3">
    <source>
        <dbReference type="ARBA" id="ARBA00022741"/>
    </source>
</evidence>
<gene>
    <name evidence="9" type="primary">rbsK</name>
    <name evidence="11" type="ORF">HRI96_02665</name>
</gene>
<dbReference type="InterPro" id="IPR029056">
    <property type="entry name" value="Ribokinase-like"/>
</dbReference>
<evidence type="ECO:0000313" key="11">
    <source>
        <dbReference type="EMBL" id="QTQ11192.1"/>
    </source>
</evidence>
<dbReference type="SUPFAM" id="SSF53613">
    <property type="entry name" value="Ribokinase-like"/>
    <property type="match status" value="1"/>
</dbReference>
<evidence type="ECO:0000256" key="9">
    <source>
        <dbReference type="HAMAP-Rule" id="MF_01987"/>
    </source>
</evidence>
<comment type="activity regulation">
    <text evidence="9">Activated by a monovalent cation that binds near, but not in, the active site. The most likely occupant of the site in vivo is potassium. Ion binding induces a conformational change that may alter substrate affinity.</text>
</comment>
<comment type="similarity">
    <text evidence="9">Belongs to the carbohydrate kinase PfkB family. Ribokinase subfamily.</text>
</comment>
<keyword evidence="5 9" id="KW-0067">ATP-binding</keyword>
<feature type="binding site" evidence="9">
    <location>
        <position position="288"/>
    </location>
    <ligand>
        <name>K(+)</name>
        <dbReference type="ChEBI" id="CHEBI:29103"/>
    </ligand>
</feature>
<feature type="binding site" evidence="9">
    <location>
        <position position="249"/>
    </location>
    <ligand>
        <name>substrate</name>
    </ligand>
</feature>
<keyword evidence="8 9" id="KW-0119">Carbohydrate metabolism</keyword>
<feature type="binding site" evidence="9">
    <location>
        <begin position="38"/>
        <end position="42"/>
    </location>
    <ligand>
        <name>substrate</name>
    </ligand>
</feature>
<organism evidence="11 12">
    <name type="scientific">Treponema parvum</name>
    <dbReference type="NCBI Taxonomy" id="138851"/>
    <lineage>
        <taxon>Bacteria</taxon>
        <taxon>Pseudomonadati</taxon>
        <taxon>Spirochaetota</taxon>
        <taxon>Spirochaetia</taxon>
        <taxon>Spirochaetales</taxon>
        <taxon>Treponemataceae</taxon>
        <taxon>Treponema</taxon>
    </lineage>
</organism>
<comment type="cofactor">
    <cofactor evidence="9">
        <name>Mg(2+)</name>
        <dbReference type="ChEBI" id="CHEBI:18420"/>
    </cofactor>
    <text evidence="9">Requires a divalent cation, most likely magnesium in vivo, as an electrophilic catalyst to aid phosphoryl group transfer. It is the chelate of the metal and the nucleotide that is the actual substrate.</text>
</comment>
<dbReference type="RefSeq" id="WP_210117987.1">
    <property type="nucleotide sequence ID" value="NZ_CP054257.1"/>
</dbReference>
<comment type="pathway">
    <text evidence="9">Carbohydrate metabolism; D-ribose degradation; D-ribose 5-phosphate from beta-D-ribopyranose: step 2/2.</text>
</comment>
<dbReference type="Gene3D" id="3.40.1190.20">
    <property type="match status" value="1"/>
</dbReference>
<comment type="function">
    <text evidence="9">Catalyzes the phosphorylation of ribose at O-5 in a reaction requiring ATP and magnesium. The resulting D-ribose-5-phosphate can then be used either for sythesis of nucleotides, histidine, and tryptophan, or as a component of the pentose phosphate pathway.</text>
</comment>
<evidence type="ECO:0000256" key="7">
    <source>
        <dbReference type="ARBA" id="ARBA00022958"/>
    </source>
</evidence>
<feature type="binding site" evidence="9">
    <location>
        <position position="282"/>
    </location>
    <ligand>
        <name>K(+)</name>
        <dbReference type="ChEBI" id="CHEBI:29103"/>
    </ligand>
</feature>
<dbReference type="EMBL" id="CP054257">
    <property type="protein sequence ID" value="QTQ11192.1"/>
    <property type="molecule type" value="Genomic_DNA"/>
</dbReference>
<proteinExistence type="inferred from homology"/>